<dbReference type="Proteomes" id="UP000552587">
    <property type="component" value="Unassembled WGS sequence"/>
</dbReference>
<dbReference type="PANTHER" id="PTHR43194:SF2">
    <property type="entry name" value="PEROXISOMAL MEMBRANE PROTEIN LPX1"/>
    <property type="match status" value="1"/>
</dbReference>
<reference evidence="2 3" key="1">
    <citation type="submission" date="2020-07" db="EMBL/GenBank/DDBJ databases">
        <authorList>
            <person name="Xu S."/>
            <person name="Li A."/>
        </authorList>
    </citation>
    <scope>NUCLEOTIDE SEQUENCE [LARGE SCALE GENOMIC DNA]</scope>
    <source>
        <strain evidence="2 3">SG-8</strain>
    </source>
</reference>
<comment type="caution">
    <text evidence="2">The sequence shown here is derived from an EMBL/GenBank/DDBJ whole genome shotgun (WGS) entry which is preliminary data.</text>
</comment>
<evidence type="ECO:0000313" key="2">
    <source>
        <dbReference type="EMBL" id="MBB1087128.1"/>
    </source>
</evidence>
<dbReference type="Pfam" id="PF12697">
    <property type="entry name" value="Abhydrolase_6"/>
    <property type="match status" value="1"/>
</dbReference>
<dbReference type="InterPro" id="IPR029058">
    <property type="entry name" value="AB_hydrolase_fold"/>
</dbReference>
<dbReference type="GO" id="GO:0016787">
    <property type="term" value="F:hydrolase activity"/>
    <property type="evidence" value="ECO:0007669"/>
    <property type="project" value="UniProtKB-KW"/>
</dbReference>
<keyword evidence="3" id="KW-1185">Reference proteome</keyword>
<evidence type="ECO:0000313" key="3">
    <source>
        <dbReference type="Proteomes" id="UP000552587"/>
    </source>
</evidence>
<accession>A0A7W3U1B1</accession>
<dbReference type="Gene3D" id="3.40.50.1820">
    <property type="entry name" value="alpha/beta hydrolase"/>
    <property type="match status" value="1"/>
</dbReference>
<sequence>MSLAERMVTPPRQTTLRFTGEHTLAAVGVSEGVTTTPDGVRIHYLALPPFEYDTQAEFRRSPERYGLRWNVRMPPDGSSPPTRGTVLYLHGWGGDASMVLPWAMALARQGYRGLLPDLRHHGGSDDAPPGFGPKEAQDLLQLLPEWREAGLVEGPLYLFGISYGAATAIFTAAQAGGPDSDAPVAVVAIAPFDNAATAVERFTSRALTARSTPWFMRARYGEADIQRAIDEAGQRLGVELASIDTAAAAGTTDRCLLLIHGELDETVPPGSSARIADAAPNAQLLALPLENHMTVAMRFDWLAQPIGQWFDDVAASGTCPGITLPPDPASQPGAAGEA</sequence>
<protein>
    <submittedName>
        <fullName evidence="2">Alpha/beta fold hydrolase</fullName>
    </submittedName>
</protein>
<dbReference type="InterPro" id="IPR050228">
    <property type="entry name" value="Carboxylesterase_BioH"/>
</dbReference>
<keyword evidence="2" id="KW-0378">Hydrolase</keyword>
<evidence type="ECO:0000259" key="1">
    <source>
        <dbReference type="Pfam" id="PF12697"/>
    </source>
</evidence>
<dbReference type="SUPFAM" id="SSF53474">
    <property type="entry name" value="alpha/beta-Hydrolases"/>
    <property type="match status" value="1"/>
</dbReference>
<dbReference type="RefSeq" id="WP_182667910.1">
    <property type="nucleotide sequence ID" value="NZ_JACHTE010000001.1"/>
</dbReference>
<dbReference type="EMBL" id="JACHTE010000001">
    <property type="protein sequence ID" value="MBB1087128.1"/>
    <property type="molecule type" value="Genomic_DNA"/>
</dbReference>
<organism evidence="2 3">
    <name type="scientific">Marilutibacter penaei</name>
    <dbReference type="NCBI Taxonomy" id="2759900"/>
    <lineage>
        <taxon>Bacteria</taxon>
        <taxon>Pseudomonadati</taxon>
        <taxon>Pseudomonadota</taxon>
        <taxon>Gammaproteobacteria</taxon>
        <taxon>Lysobacterales</taxon>
        <taxon>Lysobacteraceae</taxon>
        <taxon>Marilutibacter</taxon>
    </lineage>
</organism>
<dbReference type="PANTHER" id="PTHR43194">
    <property type="entry name" value="HYDROLASE ALPHA/BETA FOLD FAMILY"/>
    <property type="match status" value="1"/>
</dbReference>
<dbReference type="AlphaFoldDB" id="A0A7W3U1B1"/>
<gene>
    <name evidence="2" type="ORF">H4F99_01350</name>
</gene>
<proteinExistence type="predicted"/>
<feature type="domain" description="AB hydrolase-1" evidence="1">
    <location>
        <begin position="86"/>
        <end position="295"/>
    </location>
</feature>
<name>A0A7W3U1B1_9GAMM</name>
<dbReference type="InterPro" id="IPR000073">
    <property type="entry name" value="AB_hydrolase_1"/>
</dbReference>